<reference evidence="1 2" key="1">
    <citation type="submission" date="2020-05" db="EMBL/GenBank/DDBJ databases">
        <title>Genomic Encyclopedia of Type Strains, Phase IV (KMG-V): Genome sequencing to study the core and pangenomes of soil and plant-associated prokaryotes.</title>
        <authorList>
            <person name="Whitman W."/>
        </authorList>
    </citation>
    <scope>NUCLEOTIDE SEQUENCE [LARGE SCALE GENOMIC DNA]</scope>
    <source>
        <strain evidence="1 2">C29</strain>
    </source>
</reference>
<evidence type="ECO:0000313" key="2">
    <source>
        <dbReference type="Proteomes" id="UP001516061"/>
    </source>
</evidence>
<keyword evidence="2" id="KW-1185">Reference proteome</keyword>
<proteinExistence type="predicted"/>
<accession>A0ABX2GAQ7</accession>
<dbReference type="RefSeq" id="WP_173807655.1">
    <property type="nucleotide sequence ID" value="NZ_JABSNM010000041.1"/>
</dbReference>
<dbReference type="Proteomes" id="UP001516061">
    <property type="component" value="Unassembled WGS sequence"/>
</dbReference>
<sequence>MSNNQSKQVFVAYAYGLYDKRDYRKVFSSLEKVFGVRFIFADEKITNMHILQKILSYIRSSDFSIFDISAWNPNVTLELGIALALSENWYICFNPSQTNLSEVPSDIRGIDRIQYISFADLEDKLTVLLDQRYPRSSRIGVDDYLAGLESDITDLLKREPGLGVVEVSDILGVHKRMAQVAVRQMLESGKLRSEGKTKGVKYFIAEPVVKLSTRRRLPRGA</sequence>
<gene>
    <name evidence="1" type="ORF">HNQ01_004435</name>
</gene>
<name>A0ABX2GAQ7_9BURK</name>
<evidence type="ECO:0000313" key="1">
    <source>
        <dbReference type="EMBL" id="NRT58655.1"/>
    </source>
</evidence>
<protein>
    <submittedName>
        <fullName evidence="1">Uncharacterized protein</fullName>
    </submittedName>
</protein>
<comment type="caution">
    <text evidence="1">The sequence shown here is derived from an EMBL/GenBank/DDBJ whole genome shotgun (WGS) entry which is preliminary data.</text>
</comment>
<dbReference type="EMBL" id="JABSNM010000041">
    <property type="protein sequence ID" value="NRT58655.1"/>
    <property type="molecule type" value="Genomic_DNA"/>
</dbReference>
<dbReference type="Gene3D" id="3.40.50.450">
    <property type="match status" value="1"/>
</dbReference>
<organism evidence="1 2">
    <name type="scientific">Sphaerotilus uruguayifluvii</name>
    <dbReference type="NCBI Taxonomy" id="2735897"/>
    <lineage>
        <taxon>Bacteria</taxon>
        <taxon>Pseudomonadati</taxon>
        <taxon>Pseudomonadota</taxon>
        <taxon>Betaproteobacteria</taxon>
        <taxon>Burkholderiales</taxon>
        <taxon>Sphaerotilaceae</taxon>
        <taxon>Sphaerotilus</taxon>
    </lineage>
</organism>